<keyword evidence="3" id="KW-1185">Reference proteome</keyword>
<comment type="caution">
    <text evidence="2">The sequence shown here is derived from an EMBL/GenBank/DDBJ whole genome shotgun (WGS) entry which is preliminary data.</text>
</comment>
<dbReference type="EMBL" id="JAPAAF010000135">
    <property type="protein sequence ID" value="MCW0485079.1"/>
    <property type="molecule type" value="Genomic_DNA"/>
</dbReference>
<dbReference type="GO" id="GO:0004560">
    <property type="term" value="F:alpha-L-fucosidase activity"/>
    <property type="evidence" value="ECO:0007669"/>
    <property type="project" value="TreeGrafter"/>
</dbReference>
<sequence length="128" mass="13877">NGSMYQVVGTLELNFDGHQNYTNYYRELDLEQAVFTTTYQLDGVTYKREVFASQPDQVIVVRLTADKLGKLSFAAGLNGTLQKTAAALDSHTLEMTGLSGSHEGISGQVKFNARARIINKGGTVAADS</sequence>
<dbReference type="Gene3D" id="2.70.98.50">
    <property type="entry name" value="putative glycoside hydrolase family protein from bacillus halodurans"/>
    <property type="match status" value="1"/>
</dbReference>
<dbReference type="InterPro" id="IPR027414">
    <property type="entry name" value="GH95_N_dom"/>
</dbReference>
<dbReference type="PANTHER" id="PTHR31084:SF0">
    <property type="entry name" value="ALPHA-L-FUCOSIDASE 2"/>
    <property type="match status" value="1"/>
</dbReference>
<evidence type="ECO:0000313" key="2">
    <source>
        <dbReference type="EMBL" id="MCW0485079.1"/>
    </source>
</evidence>
<evidence type="ECO:0000259" key="1">
    <source>
        <dbReference type="Pfam" id="PF14498"/>
    </source>
</evidence>
<feature type="non-terminal residue" evidence="2">
    <location>
        <position position="1"/>
    </location>
</feature>
<proteinExistence type="predicted"/>
<organism evidence="2 3">
    <name type="scientific">Gaoshiqia sediminis</name>
    <dbReference type="NCBI Taxonomy" id="2986998"/>
    <lineage>
        <taxon>Bacteria</taxon>
        <taxon>Pseudomonadati</taxon>
        <taxon>Bacteroidota</taxon>
        <taxon>Bacteroidia</taxon>
        <taxon>Marinilabiliales</taxon>
        <taxon>Prolixibacteraceae</taxon>
        <taxon>Gaoshiqia</taxon>
    </lineage>
</organism>
<accession>A0AA41YA82</accession>
<dbReference type="Pfam" id="PF14498">
    <property type="entry name" value="Glyco_hyd_65N_2"/>
    <property type="match status" value="1"/>
</dbReference>
<gene>
    <name evidence="2" type="ORF">N2K84_20285</name>
</gene>
<feature type="domain" description="Glycosyl hydrolase family 95 N-terminal" evidence="1">
    <location>
        <begin position="4"/>
        <end position="126"/>
    </location>
</feature>
<evidence type="ECO:0000313" key="3">
    <source>
        <dbReference type="Proteomes" id="UP001163821"/>
    </source>
</evidence>
<dbReference type="Proteomes" id="UP001163821">
    <property type="component" value="Unassembled WGS sequence"/>
</dbReference>
<protein>
    <submittedName>
        <fullName evidence="2">Glycoside hydrolase family 95 protein</fullName>
    </submittedName>
</protein>
<reference evidence="2" key="1">
    <citation type="submission" date="2022-10" db="EMBL/GenBank/DDBJ databases">
        <title>Gaoshiqiia sediminis gen. nov., sp. nov., isolated from coastal sediment.</title>
        <authorList>
            <person name="Yu W.X."/>
            <person name="Mu D.S."/>
            <person name="Du J.Z."/>
            <person name="Liang Y.Q."/>
        </authorList>
    </citation>
    <scope>NUCLEOTIDE SEQUENCE</scope>
    <source>
        <strain evidence="2">A06</strain>
    </source>
</reference>
<name>A0AA41YA82_9BACT</name>
<dbReference type="RefSeq" id="WP_282593656.1">
    <property type="nucleotide sequence ID" value="NZ_JAPAAF010000135.1"/>
</dbReference>
<dbReference type="AlphaFoldDB" id="A0AA41YA82"/>
<keyword evidence="2" id="KW-0378">Hydrolase</keyword>
<dbReference type="PANTHER" id="PTHR31084">
    <property type="entry name" value="ALPHA-L-FUCOSIDASE 2"/>
    <property type="match status" value="1"/>
</dbReference>
<feature type="non-terminal residue" evidence="2">
    <location>
        <position position="128"/>
    </location>
</feature>